<evidence type="ECO:0000313" key="3">
    <source>
        <dbReference type="Proteomes" id="UP000004578"/>
    </source>
</evidence>
<reference evidence="2 3" key="1">
    <citation type="submission" date="2012-05" db="EMBL/GenBank/DDBJ databases">
        <authorList>
            <person name="Harkins D.M."/>
            <person name="Madupu R."/>
            <person name="Durkin A.S."/>
            <person name="Torralba M."/>
            <person name="Methe B."/>
            <person name="Sutton G.G."/>
            <person name="Nelson K.E."/>
        </authorList>
    </citation>
    <scope>NUCLEOTIDE SEQUENCE [LARGE SCALE GENOMIC DNA]</scope>
    <source>
        <strain evidence="2 3">F0490</strain>
    </source>
</reference>
<dbReference type="EMBL" id="AKFS01000294">
    <property type="protein sequence ID" value="EJF36392.1"/>
    <property type="molecule type" value="Genomic_DNA"/>
</dbReference>
<keyword evidence="3" id="KW-1185">Reference proteome</keyword>
<dbReference type="AlphaFoldDB" id="J0MWC8"/>
<gene>
    <name evidence="2" type="ORF">HMPREF1317_1448</name>
</gene>
<name>J0MWC8_9ACTO</name>
<dbReference type="PATRIC" id="fig|1125717.3.peg.1801"/>
<comment type="caution">
    <text evidence="2">The sequence shown here is derived from an EMBL/GenBank/DDBJ whole genome shotgun (WGS) entry which is preliminary data.</text>
</comment>
<evidence type="ECO:0000313" key="2">
    <source>
        <dbReference type="EMBL" id="EJF36392.1"/>
    </source>
</evidence>
<feature type="region of interest" description="Disordered" evidence="1">
    <location>
        <begin position="1"/>
        <end position="39"/>
    </location>
</feature>
<dbReference type="Proteomes" id="UP000004578">
    <property type="component" value="Unassembled WGS sequence"/>
</dbReference>
<feature type="compositionally biased region" description="Basic and acidic residues" evidence="1">
    <location>
        <begin position="1"/>
        <end position="11"/>
    </location>
</feature>
<evidence type="ECO:0000256" key="1">
    <source>
        <dbReference type="SAM" id="MobiDB-lite"/>
    </source>
</evidence>
<accession>J0MWC8</accession>
<sequence length="39" mass="4015">MVAAPDNKDRALTPAPPARAPNAPDDAARPTLTASFGIR</sequence>
<organism evidence="2 3">
    <name type="scientific">Schaalia georgiae F0490</name>
    <dbReference type="NCBI Taxonomy" id="1125717"/>
    <lineage>
        <taxon>Bacteria</taxon>
        <taxon>Bacillati</taxon>
        <taxon>Actinomycetota</taxon>
        <taxon>Actinomycetes</taxon>
        <taxon>Actinomycetales</taxon>
        <taxon>Actinomycetaceae</taxon>
        <taxon>Schaalia</taxon>
    </lineage>
</organism>
<protein>
    <submittedName>
        <fullName evidence="2">Uncharacterized protein</fullName>
    </submittedName>
</protein>
<proteinExistence type="predicted"/>